<feature type="transmembrane region" description="Helical" evidence="1">
    <location>
        <begin position="199"/>
        <end position="218"/>
    </location>
</feature>
<dbReference type="EMBL" id="PSZO01000006">
    <property type="protein sequence ID" value="TCG11482.1"/>
    <property type="molecule type" value="Genomic_DNA"/>
</dbReference>
<comment type="caution">
    <text evidence="2">The sequence shown here is derived from an EMBL/GenBank/DDBJ whole genome shotgun (WGS) entry which is preliminary data.</text>
</comment>
<feature type="transmembrane region" description="Helical" evidence="1">
    <location>
        <begin position="20"/>
        <end position="40"/>
    </location>
</feature>
<gene>
    <name evidence="2" type="ORF">C4B24_01860</name>
</gene>
<dbReference type="Proteomes" id="UP000294192">
    <property type="component" value="Unassembled WGS sequence"/>
</dbReference>
<evidence type="ECO:0000313" key="3">
    <source>
        <dbReference type="Proteomes" id="UP000294192"/>
    </source>
</evidence>
<feature type="transmembrane region" description="Helical" evidence="1">
    <location>
        <begin position="224"/>
        <end position="242"/>
    </location>
</feature>
<keyword evidence="1" id="KW-1133">Transmembrane helix</keyword>
<dbReference type="AlphaFoldDB" id="A0A4R0XPL6"/>
<feature type="transmembrane region" description="Helical" evidence="1">
    <location>
        <begin position="351"/>
        <end position="374"/>
    </location>
</feature>
<keyword evidence="1" id="KW-0472">Membrane</keyword>
<protein>
    <submittedName>
        <fullName evidence="2">Uncharacterized protein</fullName>
    </submittedName>
</protein>
<feature type="transmembrane region" description="Helical" evidence="1">
    <location>
        <begin position="85"/>
        <end position="105"/>
    </location>
</feature>
<reference evidence="2 3" key="1">
    <citation type="submission" date="2018-02" db="EMBL/GenBank/DDBJ databases">
        <title>Mycoplasma marinum and Mycoplasma todarodis sp. nov., moderately halophilic and psychrotolerant mycoplasmas isolated from cephalopods.</title>
        <authorList>
            <person name="Viver T."/>
        </authorList>
    </citation>
    <scope>NUCLEOTIDE SEQUENCE [LARGE SCALE GENOMIC DNA]</scope>
    <source>
        <strain evidence="2 3">PE</strain>
    </source>
</reference>
<keyword evidence="1" id="KW-0812">Transmembrane</keyword>
<evidence type="ECO:0000313" key="2">
    <source>
        <dbReference type="EMBL" id="TCG11482.1"/>
    </source>
</evidence>
<feature type="transmembrane region" description="Helical" evidence="1">
    <location>
        <begin position="117"/>
        <end position="137"/>
    </location>
</feature>
<evidence type="ECO:0000256" key="1">
    <source>
        <dbReference type="SAM" id="Phobius"/>
    </source>
</evidence>
<name>A0A4R0XPL6_9MOLU</name>
<sequence length="552" mass="64353">MLFKGIKNKKFTKANAINSLKTAAPLYLMLGIIIFIRMWFTRMNTDALYYSNLSQKIKNGIDFQVPVHYQIPSMYSIASIVKRPINFYTVVSDILVLTMISVLIYKIMFDIKDKLDLTFWIFLIAISIVVSLSLPYVTSSLNWVSTSLVALSIIAFRKNAIMLILAPIGLTSFSFSAALFLPVTFIVVLFNKEFTLKEILRLFILAIIFAIIFSLSAFKIDVKVFIFIDFLSIMILLMYFVPEKKISNPIYKINIGNKYNVDKKFKIISLIIVICLFSLLQIGLSFTIWKSNSWTSIFRYRMLLMPLFALAVIECLWKKRITIWLAFFIGFLITGITYYVAIHVIPNRIPAFAFARLMEPLITITLVFCILFLYEKNTQKYIKWNYVFICFSFMLVSINNYSLSRPQYFYSKPSANISRNYMWITNKEWDTISNNYSNTRKKIYSDLPIFAMDKNINSLMNVTDDKELFHSDLFVTMLGRKEYIDDISKDKNYDGIYKITIEYAKKTGDWTEIDKAGIFIFRHKEYANDIVDHYSKYSNKNIKKIGGLFVVQ</sequence>
<keyword evidence="3" id="KW-1185">Reference proteome</keyword>
<proteinExistence type="predicted"/>
<feature type="transmembrane region" description="Helical" evidence="1">
    <location>
        <begin position="386"/>
        <end position="403"/>
    </location>
</feature>
<feature type="transmembrane region" description="Helical" evidence="1">
    <location>
        <begin position="160"/>
        <end position="190"/>
    </location>
</feature>
<feature type="transmembrane region" description="Helical" evidence="1">
    <location>
        <begin position="300"/>
        <end position="317"/>
    </location>
</feature>
<feature type="transmembrane region" description="Helical" evidence="1">
    <location>
        <begin position="324"/>
        <end position="345"/>
    </location>
</feature>
<organism evidence="2 3">
    <name type="scientific">Mycoplasma marinum</name>
    <dbReference type="NCBI Taxonomy" id="1937190"/>
    <lineage>
        <taxon>Bacteria</taxon>
        <taxon>Bacillati</taxon>
        <taxon>Mycoplasmatota</taxon>
        <taxon>Mollicutes</taxon>
        <taxon>Mycoplasmataceae</taxon>
        <taxon>Mycoplasma</taxon>
    </lineage>
</organism>
<feature type="transmembrane region" description="Helical" evidence="1">
    <location>
        <begin position="267"/>
        <end position="288"/>
    </location>
</feature>
<accession>A0A4R0XPL6</accession>